<name>A0A4R6S2H9_LABRH</name>
<gene>
    <name evidence="2" type="ORF">EV186_106155</name>
</gene>
<evidence type="ECO:0000313" key="2">
    <source>
        <dbReference type="EMBL" id="TDP93761.1"/>
    </source>
</evidence>
<dbReference type="EMBL" id="SNXZ01000006">
    <property type="protein sequence ID" value="TDP93761.1"/>
    <property type="molecule type" value="Genomic_DNA"/>
</dbReference>
<evidence type="ECO:0000256" key="1">
    <source>
        <dbReference type="SAM" id="MobiDB-lite"/>
    </source>
</evidence>
<feature type="region of interest" description="Disordered" evidence="1">
    <location>
        <begin position="62"/>
        <end position="81"/>
    </location>
</feature>
<dbReference type="Proteomes" id="UP000295444">
    <property type="component" value="Unassembled WGS sequence"/>
</dbReference>
<evidence type="ECO:0008006" key="4">
    <source>
        <dbReference type="Google" id="ProtNLM"/>
    </source>
</evidence>
<evidence type="ECO:0000313" key="3">
    <source>
        <dbReference type="Proteomes" id="UP000295444"/>
    </source>
</evidence>
<accession>A0A4R6S2H9</accession>
<dbReference type="AlphaFoldDB" id="A0A4R6S2H9"/>
<dbReference type="RefSeq" id="WP_133852771.1">
    <property type="nucleotide sequence ID" value="NZ_SNXZ01000006.1"/>
</dbReference>
<reference evidence="2 3" key="1">
    <citation type="submission" date="2019-03" db="EMBL/GenBank/DDBJ databases">
        <title>Genomic Encyclopedia of Type Strains, Phase IV (KMG-IV): sequencing the most valuable type-strain genomes for metagenomic binning, comparative biology and taxonomic classification.</title>
        <authorList>
            <person name="Goeker M."/>
        </authorList>
    </citation>
    <scope>NUCLEOTIDE SEQUENCE [LARGE SCALE GENOMIC DNA]</scope>
    <source>
        <strain evidence="2 3">DSM 45361</strain>
    </source>
</reference>
<feature type="compositionally biased region" description="Basic and acidic residues" evidence="1">
    <location>
        <begin position="93"/>
        <end position="137"/>
    </location>
</feature>
<proteinExistence type="predicted"/>
<protein>
    <recommendedName>
        <fullName evidence="4">DUF5709 domain-containing protein</fullName>
    </recommendedName>
</protein>
<comment type="caution">
    <text evidence="2">The sequence shown here is derived from an EMBL/GenBank/DDBJ whole genome shotgun (WGS) entry which is preliminary data.</text>
</comment>
<organism evidence="2 3">
    <name type="scientific">Labedaea rhizosphaerae</name>
    <dbReference type="NCBI Taxonomy" id="598644"/>
    <lineage>
        <taxon>Bacteria</taxon>
        <taxon>Bacillati</taxon>
        <taxon>Actinomycetota</taxon>
        <taxon>Actinomycetes</taxon>
        <taxon>Pseudonocardiales</taxon>
        <taxon>Pseudonocardiaceae</taxon>
        <taxon>Labedaea</taxon>
    </lineage>
</organism>
<feature type="region of interest" description="Disordered" evidence="1">
    <location>
        <begin position="90"/>
        <end position="154"/>
    </location>
</feature>
<keyword evidence="3" id="KW-1185">Reference proteome</keyword>
<sequence>MARDQDDGFDAIDDDADRGELRELLLDSVPGLDDAQRDAMFEHTFEAPVEDDHAADDLIPVDEVFGGSDDDWDASDVADGSDVAADAVEDVTEPEHDFTDTTDTTDHADSLLDPHETHETPDDLSDTHEFGMDHGAGHDQPIVGDLPDGDGDWA</sequence>